<reference evidence="1 2" key="1">
    <citation type="journal article" date="2018" name="Mycol. Prog.">
        <title>Coniella lustricola, a new species from submerged detritus.</title>
        <authorList>
            <person name="Raudabaugh D.B."/>
            <person name="Iturriaga T."/>
            <person name="Carver A."/>
            <person name="Mondo S."/>
            <person name="Pangilinan J."/>
            <person name="Lipzen A."/>
            <person name="He G."/>
            <person name="Amirebrahimi M."/>
            <person name="Grigoriev I.V."/>
            <person name="Miller A.N."/>
        </authorList>
    </citation>
    <scope>NUCLEOTIDE SEQUENCE [LARGE SCALE GENOMIC DNA]</scope>
    <source>
        <strain evidence="1 2">B22-T-1</strain>
    </source>
</reference>
<dbReference type="Proteomes" id="UP000241462">
    <property type="component" value="Unassembled WGS sequence"/>
</dbReference>
<dbReference type="InParanoid" id="A0A2T3AH23"/>
<proteinExistence type="predicted"/>
<protein>
    <submittedName>
        <fullName evidence="1">Uncharacterized protein</fullName>
    </submittedName>
</protein>
<evidence type="ECO:0000313" key="2">
    <source>
        <dbReference type="Proteomes" id="UP000241462"/>
    </source>
</evidence>
<evidence type="ECO:0000313" key="1">
    <source>
        <dbReference type="EMBL" id="PSR97460.1"/>
    </source>
</evidence>
<keyword evidence="2" id="KW-1185">Reference proteome</keyword>
<sequence length="164" mass="18701">MLPHASPTRPLGVSAPLQRPKWGHFYDLTLLQRLVFFYHVFLDQPDRLCLLLFSLQATTAHSDLLVVAIVQNAFCQSPQELSLNRPKSHDRVFFCISQRSSKFVASLVFFFDCLCAKVPAPYLTNLPPFPFSFSVFSSLSFNASDNSFCSPTPLQRFHFLLFPH</sequence>
<dbReference type="EMBL" id="KZ678391">
    <property type="protein sequence ID" value="PSR97460.1"/>
    <property type="molecule type" value="Genomic_DNA"/>
</dbReference>
<gene>
    <name evidence="1" type="ORF">BD289DRAFT_102394</name>
</gene>
<accession>A0A2T3AH23</accession>
<organism evidence="1 2">
    <name type="scientific">Coniella lustricola</name>
    <dbReference type="NCBI Taxonomy" id="2025994"/>
    <lineage>
        <taxon>Eukaryota</taxon>
        <taxon>Fungi</taxon>
        <taxon>Dikarya</taxon>
        <taxon>Ascomycota</taxon>
        <taxon>Pezizomycotina</taxon>
        <taxon>Sordariomycetes</taxon>
        <taxon>Sordariomycetidae</taxon>
        <taxon>Diaporthales</taxon>
        <taxon>Schizoparmaceae</taxon>
        <taxon>Coniella</taxon>
    </lineage>
</organism>
<name>A0A2T3AH23_9PEZI</name>
<dbReference type="AlphaFoldDB" id="A0A2T3AH23"/>